<feature type="compositionally biased region" description="Low complexity" evidence="1">
    <location>
        <begin position="52"/>
        <end position="79"/>
    </location>
</feature>
<sequence length="751" mass="80991">MSYSTTSRDTNKAARLYQPSEPEAGTSRAAHPYYVPRSQAPINPSTIPPSPSFSLSPEMPSTAAHSSYSSPLYSSRQSYAESSQPQYGLSSSAIFPPDFARVAPPPSTLVSKGSYVTIHRWGPSRGTPGSFVSVTCDVDVQNPPLNAGHPATPPPSAGGRGTRTLRLLFDNHPVQTSAQVMQPEGYRASCMLEATVPSLAAMGRSPEGTGAQAVPVTIQVLSDDAQVLETVPLGQFTYASDANLARKRSGEPLESTRRSPTESPFQRRPSGYISSPESKQYDPITSWSGASKSHNRLNDAPSRPSFQSPYSSTSTMGSSSHSNRPSSSSSSMSQPSFMRATQVIGGAPLNAANTPYVSTGQKAILNVTGDLTGVAKGWNSEEWSARRRLVQFWRRQEGTTIHAQFQVVAQAEWASIQSSIVVSCIFWEEKNACFISSVDIIYLLEALVGTHFTVEEKNRIRRNLEGFKPITVDKSKPDTAKFFKQIMNLPNPRPRNIEKNVKVYAWDCLEVALQKIISKYSASFPANQVEGMTSSGAPYRVPQPSDPASPLMKVYDPLSTSSQYSAPPSSHPGAESLYSGQARYSQLPSSRPQSSSSSTTQVLSNGDLSRPSTAGDHMGAPGQSSGPSSSRPGNSGIGLYFDMPQGYPQQQSGQYHMGSLSGNMDVPPSTPMSSAQMGGMYAMPPPHSQPPYTAAPQHQYPAPTLSQTQHMEGYPRQGDMGMFYPSFGSDGQEIPPPSSYGYLNRDGRLDK</sequence>
<dbReference type="OrthoDB" id="1751210at2759"/>
<comment type="caution">
    <text evidence="3">The sequence shown here is derived from an EMBL/GenBank/DDBJ whole genome shotgun (WGS) entry which is preliminary data.</text>
</comment>
<feature type="compositionally biased region" description="Basic and acidic residues" evidence="1">
    <location>
        <begin position="248"/>
        <end position="260"/>
    </location>
</feature>
<evidence type="ECO:0000256" key="1">
    <source>
        <dbReference type="SAM" id="MobiDB-lite"/>
    </source>
</evidence>
<accession>A0A1E3I4N0</accession>
<feature type="compositionally biased region" description="Polar residues" evidence="1">
    <location>
        <begin position="272"/>
        <end position="292"/>
    </location>
</feature>
<dbReference type="EMBL" id="AWGJ01000002">
    <property type="protein sequence ID" value="ODN83346.1"/>
    <property type="molecule type" value="Genomic_DNA"/>
</dbReference>
<feature type="region of interest" description="Disordered" evidence="1">
    <location>
        <begin position="717"/>
        <end position="751"/>
    </location>
</feature>
<proteinExistence type="predicted"/>
<dbReference type="GeneID" id="30152814"/>
<evidence type="ECO:0000313" key="3">
    <source>
        <dbReference type="EMBL" id="ODN83345.1"/>
    </source>
</evidence>
<feature type="region of interest" description="Disordered" evidence="1">
    <location>
        <begin position="532"/>
        <end position="656"/>
    </location>
</feature>
<dbReference type="PANTHER" id="PTHR39463:SF1">
    <property type="entry name" value="MEDUSA"/>
    <property type="match status" value="1"/>
</dbReference>
<feature type="compositionally biased region" description="Low complexity" evidence="1">
    <location>
        <begin position="585"/>
        <end position="604"/>
    </location>
</feature>
<gene>
    <name evidence="3" type="ORF">L202_01505</name>
</gene>
<reference evidence="3 4" key="1">
    <citation type="submission" date="2016-06" db="EMBL/GenBank/DDBJ databases">
        <title>Evolution of pathogenesis and genome organization in the Tremellales.</title>
        <authorList>
            <person name="Cuomo C."/>
            <person name="Litvintseva A."/>
            <person name="Heitman J."/>
            <person name="Chen Y."/>
            <person name="Sun S."/>
            <person name="Springer D."/>
            <person name="Dromer F."/>
            <person name="Young S."/>
            <person name="Zeng Q."/>
            <person name="Chapman S."/>
            <person name="Gujja S."/>
            <person name="Saif S."/>
            <person name="Birren B."/>
        </authorList>
    </citation>
    <scope>NUCLEOTIDE SEQUENCE [LARGE SCALE GENOMIC DNA]</scope>
    <source>
        <strain evidence="3 4">CBS 6039</strain>
    </source>
</reference>
<dbReference type="Proteomes" id="UP000094065">
    <property type="component" value="Unassembled WGS sequence"/>
</dbReference>
<evidence type="ECO:0000313" key="4">
    <source>
        <dbReference type="Proteomes" id="UP000094065"/>
    </source>
</evidence>
<feature type="compositionally biased region" description="Low complexity" evidence="1">
    <location>
        <begin position="619"/>
        <end position="655"/>
    </location>
</feature>
<feature type="region of interest" description="Disordered" evidence="1">
    <location>
        <begin position="247"/>
        <end position="337"/>
    </location>
</feature>
<dbReference type="GO" id="GO:0005634">
    <property type="term" value="C:nucleus"/>
    <property type="evidence" value="ECO:0007669"/>
    <property type="project" value="TreeGrafter"/>
</dbReference>
<protein>
    <recommendedName>
        <fullName evidence="2">DUF7082 domain-containing protein</fullName>
    </recommendedName>
</protein>
<feature type="compositionally biased region" description="Low complexity" evidence="1">
    <location>
        <begin position="559"/>
        <end position="572"/>
    </location>
</feature>
<dbReference type="Pfam" id="PF23305">
    <property type="entry name" value="DUF7082"/>
    <property type="match status" value="1"/>
</dbReference>
<dbReference type="RefSeq" id="XP_018997346.1">
    <property type="nucleotide sequence ID" value="XM_019134919.1"/>
</dbReference>
<dbReference type="STRING" id="1295533.A0A1E3I4N0"/>
<feature type="domain" description="DUF7082" evidence="2">
    <location>
        <begin position="362"/>
        <end position="517"/>
    </location>
</feature>
<dbReference type="PANTHER" id="PTHR39463">
    <property type="entry name" value="MEDUSA"/>
    <property type="match status" value="1"/>
</dbReference>
<name>A0A1E3I4N0_9TREE</name>
<keyword evidence="4" id="KW-1185">Reference proteome</keyword>
<dbReference type="RefSeq" id="XP_018997345.1">
    <property type="nucleotide sequence ID" value="XM_019134918.1"/>
</dbReference>
<evidence type="ECO:0000259" key="2">
    <source>
        <dbReference type="Pfam" id="PF23305"/>
    </source>
</evidence>
<feature type="compositionally biased region" description="Low complexity" evidence="1">
    <location>
        <begin position="308"/>
        <end position="336"/>
    </location>
</feature>
<dbReference type="EMBL" id="AWGJ01000002">
    <property type="protein sequence ID" value="ODN83345.1"/>
    <property type="molecule type" value="Genomic_DNA"/>
</dbReference>
<feature type="region of interest" description="Disordered" evidence="1">
    <location>
        <begin position="1"/>
        <end position="79"/>
    </location>
</feature>
<dbReference type="AlphaFoldDB" id="A0A1E3I4N0"/>
<organism evidence="3 4">
    <name type="scientific">Cryptococcus amylolentus CBS 6039</name>
    <dbReference type="NCBI Taxonomy" id="1295533"/>
    <lineage>
        <taxon>Eukaryota</taxon>
        <taxon>Fungi</taxon>
        <taxon>Dikarya</taxon>
        <taxon>Basidiomycota</taxon>
        <taxon>Agaricomycotina</taxon>
        <taxon>Tremellomycetes</taxon>
        <taxon>Tremellales</taxon>
        <taxon>Cryptococcaceae</taxon>
        <taxon>Cryptococcus</taxon>
    </lineage>
</organism>
<dbReference type="InterPro" id="IPR055509">
    <property type="entry name" value="DUF7082"/>
</dbReference>